<dbReference type="AlphaFoldDB" id="A0A286UFG5"/>
<evidence type="ECO:0000256" key="3">
    <source>
        <dbReference type="ARBA" id="ARBA00022989"/>
    </source>
</evidence>
<feature type="compositionally biased region" description="Polar residues" evidence="5">
    <location>
        <begin position="971"/>
        <end position="982"/>
    </location>
</feature>
<comment type="subcellular location">
    <subcellularLocation>
        <location evidence="1">Membrane</location>
        <topology evidence="1">Multi-pass membrane protein</topology>
    </subcellularLocation>
</comment>
<evidence type="ECO:0000313" key="10">
    <source>
        <dbReference type="Proteomes" id="UP000217199"/>
    </source>
</evidence>
<evidence type="ECO:0000259" key="8">
    <source>
        <dbReference type="Pfam" id="PF13515"/>
    </source>
</evidence>
<dbReference type="Pfam" id="PF13515">
    <property type="entry name" value="FUSC_2"/>
    <property type="match status" value="1"/>
</dbReference>
<feature type="transmembrane region" description="Helical" evidence="6">
    <location>
        <begin position="250"/>
        <end position="273"/>
    </location>
</feature>
<feature type="region of interest" description="Disordered" evidence="5">
    <location>
        <begin position="90"/>
        <end position="125"/>
    </location>
</feature>
<evidence type="ECO:0000313" key="9">
    <source>
        <dbReference type="EMBL" id="PAV18362.1"/>
    </source>
</evidence>
<feature type="transmembrane region" description="Helical" evidence="6">
    <location>
        <begin position="832"/>
        <end position="849"/>
    </location>
</feature>
<feature type="region of interest" description="Disordered" evidence="5">
    <location>
        <begin position="964"/>
        <end position="983"/>
    </location>
</feature>
<dbReference type="Pfam" id="PF10334">
    <property type="entry name" value="BRE4"/>
    <property type="match status" value="1"/>
</dbReference>
<feature type="domain" description="Integral membrane bound transporter" evidence="8">
    <location>
        <begin position="781"/>
        <end position="903"/>
    </location>
</feature>
<dbReference type="InterPro" id="IPR018820">
    <property type="entry name" value="BRE4-related_DUF2421"/>
</dbReference>
<feature type="compositionally biased region" description="Acidic residues" evidence="5">
    <location>
        <begin position="152"/>
        <end position="161"/>
    </location>
</feature>
<feature type="transmembrane region" description="Helical" evidence="6">
    <location>
        <begin position="279"/>
        <end position="301"/>
    </location>
</feature>
<evidence type="ECO:0000256" key="4">
    <source>
        <dbReference type="ARBA" id="ARBA00023136"/>
    </source>
</evidence>
<dbReference type="InterPro" id="IPR049453">
    <property type="entry name" value="Memb_transporter_dom"/>
</dbReference>
<name>A0A286UFG5_9AGAM</name>
<feature type="compositionally biased region" description="Polar residues" evidence="5">
    <location>
        <begin position="1"/>
        <end position="39"/>
    </location>
</feature>
<comment type="caution">
    <text evidence="9">The sequence shown here is derived from an EMBL/GenBank/DDBJ whole genome shotgun (WGS) entry which is preliminary data.</text>
</comment>
<keyword evidence="3 6" id="KW-1133">Transmembrane helix</keyword>
<protein>
    <submittedName>
        <fullName evidence="9">Aromatic acid exporter</fullName>
    </submittedName>
</protein>
<keyword evidence="2 6" id="KW-0812">Transmembrane</keyword>
<dbReference type="GO" id="GO:0016020">
    <property type="term" value="C:membrane"/>
    <property type="evidence" value="ECO:0007669"/>
    <property type="project" value="UniProtKB-SubCell"/>
</dbReference>
<dbReference type="OrthoDB" id="68611at2759"/>
<dbReference type="STRING" id="2282107.A0A286UFG5"/>
<proteinExistence type="predicted"/>
<evidence type="ECO:0000256" key="2">
    <source>
        <dbReference type="ARBA" id="ARBA00022692"/>
    </source>
</evidence>
<dbReference type="PANTHER" id="PTHR47804">
    <property type="entry name" value="60S RIBOSOMAL PROTEIN L19"/>
    <property type="match status" value="1"/>
</dbReference>
<accession>A0A286UFG5</accession>
<dbReference type="InParanoid" id="A0A286UFG5"/>
<evidence type="ECO:0000259" key="7">
    <source>
        <dbReference type="Pfam" id="PF10334"/>
    </source>
</evidence>
<feature type="compositionally biased region" description="Basic residues" evidence="5">
    <location>
        <begin position="62"/>
        <end position="71"/>
    </location>
</feature>
<dbReference type="Proteomes" id="UP000217199">
    <property type="component" value="Unassembled WGS sequence"/>
</dbReference>
<feature type="region of interest" description="Disordered" evidence="5">
    <location>
        <begin position="1"/>
        <end position="74"/>
    </location>
</feature>
<feature type="transmembrane region" description="Helical" evidence="6">
    <location>
        <begin position="783"/>
        <end position="802"/>
    </location>
</feature>
<feature type="domain" description="DUF2421" evidence="7">
    <location>
        <begin position="1000"/>
        <end position="1109"/>
    </location>
</feature>
<keyword evidence="10" id="KW-1185">Reference proteome</keyword>
<reference evidence="9 10" key="1">
    <citation type="journal article" date="2017" name="Mol. Ecol.">
        <title>Comparative and population genomic landscape of Phellinus noxius: A hypervariable fungus causing root rot in trees.</title>
        <authorList>
            <person name="Chung C.L."/>
            <person name="Lee T.J."/>
            <person name="Akiba M."/>
            <person name="Lee H.H."/>
            <person name="Kuo T.H."/>
            <person name="Liu D."/>
            <person name="Ke H.M."/>
            <person name="Yokoi T."/>
            <person name="Roa M.B."/>
            <person name="Lu M.J."/>
            <person name="Chang Y.Y."/>
            <person name="Ann P.J."/>
            <person name="Tsai J.N."/>
            <person name="Chen C.Y."/>
            <person name="Tzean S.S."/>
            <person name="Ota Y."/>
            <person name="Hattori T."/>
            <person name="Sahashi N."/>
            <person name="Liou R.F."/>
            <person name="Kikuchi T."/>
            <person name="Tsai I.J."/>
        </authorList>
    </citation>
    <scope>NUCLEOTIDE SEQUENCE [LARGE SCALE GENOMIC DNA]</scope>
    <source>
        <strain evidence="9 10">FFPRI411160</strain>
    </source>
</reference>
<evidence type="ECO:0000256" key="6">
    <source>
        <dbReference type="SAM" id="Phobius"/>
    </source>
</evidence>
<dbReference type="InterPro" id="IPR052430">
    <property type="entry name" value="IVT-Associated"/>
</dbReference>
<gene>
    <name evidence="9" type="ORF">PNOK_0520400</name>
</gene>
<dbReference type="PANTHER" id="PTHR47804:SF1">
    <property type="entry name" value="DUF2421 DOMAIN-CONTAINING PROTEIN"/>
    <property type="match status" value="1"/>
</dbReference>
<evidence type="ECO:0000256" key="1">
    <source>
        <dbReference type="ARBA" id="ARBA00004141"/>
    </source>
</evidence>
<keyword evidence="4 6" id="KW-0472">Membrane</keyword>
<dbReference type="EMBL" id="NBII01000005">
    <property type="protein sequence ID" value="PAV18362.1"/>
    <property type="molecule type" value="Genomic_DNA"/>
</dbReference>
<sequence>MTSPAQINDLAQPSSGTTNNPRHTHENNNLASSTMSFYSDEQGPSRPQMDKRSTSELNVHTRSPHRRHKVPRHGEHEWSVFEQVMEDGGQLRSANSTQRLRSKSKRTGLNISLPEAPYPESMLGDSSVVQSPVQETPITPITPATAIYNSDSDSEAETEESVDTRDNQDKRWLPCIRIPEMPLLYRSILKCAIAYFIASLFTYVTPLSHLIGSITSEGDKMPNPSGHMVATIAVYYNPARTMGAMFEANLYCVYGVAWSAFVGLGSMYMFWWIDVQPGWEWLADTTVVIWIGLGMTAVAWMKVWMAKPTFNTACSMTTIILFVVVVKEGGLTTLLQVARIVFTGALITNCVCYLIWPQTASENLKNDMSRTLDSFATLLELLTHTFMLDDESGISSASQGHLQRAVSAHQASFTGLKKSLSEARGEWMLGGKRAAQAYDDAVGCMNRLAQHINGLRSGTRLQNELVQAAREGRVYIGSDLRDAINKGTLASPINERSSEGPNLQTAALIFGELVDEIGPPLNALSSACTDALRRLRKGFAKRHDIGNSDAQKFIRLTEQVQRALFTFESTSNQALIRVYRRSNLLVSESFSTASEQFSLFNSSTELDNENELLTHSGADETVFLVYFFIFTLQEFAKELTALSDAMYRIYIIEHVASQQTWWKRATRVFSLWREKLPNSPIIGKPKRRRPTLKKRISTLITNTTQRRPLVFPKVRPHAPNTLLTPSRENLSFTQRIGQSIWRLNERMKENHTKYALKAGMATALLASPAFFDKTRPLFVEYKGEWALISFFVVISPTIGATNFMSLHRILGTILGAAFATLVYSLFEDNPVALSLIGFFFSLPCFYYIVSMPQYASSGRFVLLTYNLTCLYCYNTRQKDIPVYEIAYDRSLSVIIGVLYAFIVSRLWWPAEARRELGKALSEFCLNIGWLYTHLVAANSGIIVSLNSPEAYLMDDAHDAVNGVERHDRQHPSPNSSTDSPTEISRLLSSPLSERLNESIQTFMAMELHLQIKLLELQNLLSQTQHEPRLKGPFPVNMYRSILTSLQTILDRLHSMRCVTTREEWFTSVKQDFVIPVNSERREMVGNVILYFSVLSAAFKLKTPLPPYLPPAEKSRQRLVDAIRKLDIVKNRDVKGSRQLLFFAYALTMKGVIQELDILGKTLQGAFGVIGQTTEEFEAMFRSV</sequence>
<feature type="transmembrane region" description="Helical" evidence="6">
    <location>
        <begin position="809"/>
        <end position="826"/>
    </location>
</feature>
<organism evidence="9 10">
    <name type="scientific">Pyrrhoderma noxium</name>
    <dbReference type="NCBI Taxonomy" id="2282107"/>
    <lineage>
        <taxon>Eukaryota</taxon>
        <taxon>Fungi</taxon>
        <taxon>Dikarya</taxon>
        <taxon>Basidiomycota</taxon>
        <taxon>Agaricomycotina</taxon>
        <taxon>Agaricomycetes</taxon>
        <taxon>Hymenochaetales</taxon>
        <taxon>Hymenochaetaceae</taxon>
        <taxon>Pyrrhoderma</taxon>
    </lineage>
</organism>
<feature type="transmembrane region" description="Helical" evidence="6">
    <location>
        <begin position="886"/>
        <end position="908"/>
    </location>
</feature>
<evidence type="ECO:0000256" key="5">
    <source>
        <dbReference type="SAM" id="MobiDB-lite"/>
    </source>
</evidence>
<feature type="region of interest" description="Disordered" evidence="5">
    <location>
        <begin position="143"/>
        <end position="166"/>
    </location>
</feature>
<feature type="transmembrane region" description="Helical" evidence="6">
    <location>
        <begin position="183"/>
        <end position="204"/>
    </location>
</feature>